<evidence type="ECO:0008006" key="3">
    <source>
        <dbReference type="Google" id="ProtNLM"/>
    </source>
</evidence>
<comment type="caution">
    <text evidence="1">The sequence shown here is derived from an EMBL/GenBank/DDBJ whole genome shotgun (WGS) entry which is preliminary data.</text>
</comment>
<protein>
    <recommendedName>
        <fullName evidence="3">Transposase</fullName>
    </recommendedName>
</protein>
<accession>A0ABP7LRD7</accession>
<dbReference type="Proteomes" id="UP001501563">
    <property type="component" value="Unassembled WGS sequence"/>
</dbReference>
<name>A0ABP7LRD7_9ACTN</name>
<evidence type="ECO:0000313" key="1">
    <source>
        <dbReference type="EMBL" id="GAA3903902.1"/>
    </source>
</evidence>
<evidence type="ECO:0000313" key="2">
    <source>
        <dbReference type="Proteomes" id="UP001501563"/>
    </source>
</evidence>
<organism evidence="1 2">
    <name type="scientific">Streptomyces lannensis</name>
    <dbReference type="NCBI Taxonomy" id="766498"/>
    <lineage>
        <taxon>Bacteria</taxon>
        <taxon>Bacillati</taxon>
        <taxon>Actinomycetota</taxon>
        <taxon>Actinomycetes</taxon>
        <taxon>Kitasatosporales</taxon>
        <taxon>Streptomycetaceae</taxon>
        <taxon>Streptomyces</taxon>
    </lineage>
</organism>
<reference evidence="2" key="1">
    <citation type="journal article" date="2019" name="Int. J. Syst. Evol. Microbiol.">
        <title>The Global Catalogue of Microorganisms (GCM) 10K type strain sequencing project: providing services to taxonomists for standard genome sequencing and annotation.</title>
        <authorList>
            <consortium name="The Broad Institute Genomics Platform"/>
            <consortium name="The Broad Institute Genome Sequencing Center for Infectious Disease"/>
            <person name="Wu L."/>
            <person name="Ma J."/>
        </authorList>
    </citation>
    <scope>NUCLEOTIDE SEQUENCE [LARGE SCALE GENOMIC DNA]</scope>
    <source>
        <strain evidence="2">JCM 16578</strain>
    </source>
</reference>
<gene>
    <name evidence="1" type="ORF">GCM10022207_86350</name>
</gene>
<proteinExistence type="predicted"/>
<keyword evidence="2" id="KW-1185">Reference proteome</keyword>
<sequence>MIDEPGHQTRSRMAGEGRIPANLRFRIGKQPLLSGQKQWLRRDAKPAGRRLPSGYATTTSIRHTETMYVRVQRATRQERGE</sequence>
<dbReference type="EMBL" id="BAAAZA010000054">
    <property type="protein sequence ID" value="GAA3903902.1"/>
    <property type="molecule type" value="Genomic_DNA"/>
</dbReference>